<name>A0AAW0QL78_9PEZI</name>
<keyword evidence="2" id="KW-0732">Signal</keyword>
<sequence length="218" mass="24297">MYKLLTILILIALKLEKFLLAALLRVWEQSICTQASQHNVDLKGRSCLEYGPCPDDRNYLEKRCCINERCCLDERCYQDDRFDINLNGRSCSYTGEEYDDSGCDARMAEYNPETNKDEGCFNVPSVHDVESVSAHKGSIPVPGTKKNGVEGSPGDCARSGYNSDAGHEDHPKDTAGCHQDGYEACGLIRCSKENKAVDSEKLDPKILDSKLLDRIDGF</sequence>
<feature type="chain" id="PRO_5043418452" evidence="2">
    <location>
        <begin position="22"/>
        <end position="218"/>
    </location>
</feature>
<evidence type="ECO:0000313" key="4">
    <source>
        <dbReference type="Proteomes" id="UP001392437"/>
    </source>
</evidence>
<evidence type="ECO:0000256" key="2">
    <source>
        <dbReference type="SAM" id="SignalP"/>
    </source>
</evidence>
<reference evidence="3 4" key="1">
    <citation type="submission" date="2023-01" db="EMBL/GenBank/DDBJ databases">
        <title>Analysis of 21 Apiospora genomes using comparative genomics revels a genus with tremendous synthesis potential of carbohydrate active enzymes and secondary metabolites.</title>
        <authorList>
            <person name="Sorensen T."/>
        </authorList>
    </citation>
    <scope>NUCLEOTIDE SEQUENCE [LARGE SCALE GENOMIC DNA]</scope>
    <source>
        <strain evidence="3 4">CBS 117206</strain>
    </source>
</reference>
<evidence type="ECO:0000256" key="1">
    <source>
        <dbReference type="SAM" id="MobiDB-lite"/>
    </source>
</evidence>
<organism evidence="3 4">
    <name type="scientific">Apiospora kogelbergensis</name>
    <dbReference type="NCBI Taxonomy" id="1337665"/>
    <lineage>
        <taxon>Eukaryota</taxon>
        <taxon>Fungi</taxon>
        <taxon>Dikarya</taxon>
        <taxon>Ascomycota</taxon>
        <taxon>Pezizomycotina</taxon>
        <taxon>Sordariomycetes</taxon>
        <taxon>Xylariomycetidae</taxon>
        <taxon>Amphisphaeriales</taxon>
        <taxon>Apiosporaceae</taxon>
        <taxon>Apiospora</taxon>
    </lineage>
</organism>
<comment type="caution">
    <text evidence="3">The sequence shown here is derived from an EMBL/GenBank/DDBJ whole genome shotgun (WGS) entry which is preliminary data.</text>
</comment>
<feature type="region of interest" description="Disordered" evidence="1">
    <location>
        <begin position="134"/>
        <end position="153"/>
    </location>
</feature>
<keyword evidence="4" id="KW-1185">Reference proteome</keyword>
<dbReference type="EMBL" id="JAQQWP010000008">
    <property type="protein sequence ID" value="KAK8106053.1"/>
    <property type="molecule type" value="Genomic_DNA"/>
</dbReference>
<proteinExistence type="predicted"/>
<feature type="signal peptide" evidence="2">
    <location>
        <begin position="1"/>
        <end position="21"/>
    </location>
</feature>
<protein>
    <submittedName>
        <fullName evidence="3">Uncharacterized protein</fullName>
    </submittedName>
</protein>
<evidence type="ECO:0000313" key="3">
    <source>
        <dbReference type="EMBL" id="KAK8106053.1"/>
    </source>
</evidence>
<dbReference type="Proteomes" id="UP001392437">
    <property type="component" value="Unassembled WGS sequence"/>
</dbReference>
<dbReference type="AlphaFoldDB" id="A0AAW0QL78"/>
<accession>A0AAW0QL78</accession>
<gene>
    <name evidence="3" type="ORF">PG999_009412</name>
</gene>